<reference evidence="15" key="1">
    <citation type="journal article" date="2019" name="Int. J. Syst. Evol. Microbiol.">
        <title>The Global Catalogue of Microorganisms (GCM) 10K type strain sequencing project: providing services to taxonomists for standard genome sequencing and annotation.</title>
        <authorList>
            <consortium name="The Broad Institute Genomics Platform"/>
            <consortium name="The Broad Institute Genome Sequencing Center for Infectious Disease"/>
            <person name="Wu L."/>
            <person name="Ma J."/>
        </authorList>
    </citation>
    <scope>NUCLEOTIDE SEQUENCE [LARGE SCALE GENOMIC DNA]</scope>
    <source>
        <strain evidence="15">KCTC 23723</strain>
    </source>
</reference>
<evidence type="ECO:0000256" key="8">
    <source>
        <dbReference type="ARBA" id="ARBA00023136"/>
    </source>
</evidence>
<evidence type="ECO:0000256" key="5">
    <source>
        <dbReference type="ARBA" id="ARBA00022781"/>
    </source>
</evidence>
<keyword evidence="15" id="KW-1185">Reference proteome</keyword>
<keyword evidence="7 13" id="KW-0406">Ion transport</keyword>
<dbReference type="RefSeq" id="WP_189481437.1">
    <property type="nucleotide sequence ID" value="NZ_BMYR01000004.1"/>
</dbReference>
<evidence type="ECO:0000256" key="9">
    <source>
        <dbReference type="ARBA" id="ARBA00023310"/>
    </source>
</evidence>
<comment type="function">
    <text evidence="10 13">F(1)F(0) ATP synthase produces ATP from ADP in the presence of a proton or sodium gradient. F-type ATPases consist of two structural domains, F(1) containing the extramembraneous catalytic core and F(0) containing the membrane proton channel, linked together by a central stalk and a peripheral stalk. During catalysis, ATP synthesis in the catalytic domain of F(1) is coupled via a rotary mechanism of the central stalk subunits to proton translocation.</text>
</comment>
<comment type="function">
    <text evidence="11">Component of the F(0) channel, it forms part of the peripheral stalk, linking F(1) to F(0). The b'-subunit is a diverged and duplicated form of b found in plants and photosynthetic bacteria.</text>
</comment>
<keyword evidence="5 13" id="KW-0375">Hydrogen ion transport</keyword>
<evidence type="ECO:0000256" key="7">
    <source>
        <dbReference type="ARBA" id="ARBA00023065"/>
    </source>
</evidence>
<dbReference type="Proteomes" id="UP000634667">
    <property type="component" value="Unassembled WGS sequence"/>
</dbReference>
<keyword evidence="6 13" id="KW-1133">Transmembrane helix</keyword>
<dbReference type="Pfam" id="PF00430">
    <property type="entry name" value="ATP-synt_B"/>
    <property type="match status" value="1"/>
</dbReference>
<evidence type="ECO:0000256" key="13">
    <source>
        <dbReference type="HAMAP-Rule" id="MF_01398"/>
    </source>
</evidence>
<dbReference type="NCBIfam" id="TIGR03321">
    <property type="entry name" value="alt_F1F0_F0_B"/>
    <property type="match status" value="1"/>
</dbReference>
<comment type="similarity">
    <text evidence="1 13">Belongs to the ATPase B chain family.</text>
</comment>
<dbReference type="PANTHER" id="PTHR33445:SF2">
    <property type="entry name" value="ATP SYNTHASE SUBUNIT B', CHLOROPLASTIC"/>
    <property type="match status" value="1"/>
</dbReference>
<comment type="caution">
    <text evidence="14">The sequence shown here is derived from an EMBL/GenBank/DDBJ whole genome shotgun (WGS) entry which is preliminary data.</text>
</comment>
<evidence type="ECO:0000256" key="12">
    <source>
        <dbReference type="ARBA" id="ARBA00037847"/>
    </source>
</evidence>
<keyword evidence="8 13" id="KW-0472">Membrane</keyword>
<keyword evidence="13" id="KW-1003">Cell membrane</keyword>
<keyword evidence="4 13" id="KW-0812">Transmembrane</keyword>
<evidence type="ECO:0000256" key="11">
    <source>
        <dbReference type="ARBA" id="ARBA00025614"/>
    </source>
</evidence>
<dbReference type="InterPro" id="IPR000711">
    <property type="entry name" value="ATPase_OSCP/dsu"/>
</dbReference>
<gene>
    <name evidence="13" type="primary">atpF</name>
    <name evidence="14" type="ORF">GCM10008111_11630</name>
</gene>
<dbReference type="PANTHER" id="PTHR33445">
    <property type="entry name" value="ATP SYNTHASE SUBUNIT B', CHLOROPLASTIC"/>
    <property type="match status" value="1"/>
</dbReference>
<dbReference type="CDD" id="cd06503">
    <property type="entry name" value="ATP-synt_Fo_b"/>
    <property type="match status" value="1"/>
</dbReference>
<protein>
    <recommendedName>
        <fullName evidence="13">ATP synthase subunit b</fullName>
    </recommendedName>
    <alternativeName>
        <fullName evidence="13">ATP synthase F(0) sector subunit b</fullName>
    </alternativeName>
    <alternativeName>
        <fullName evidence="13">ATPase subunit I</fullName>
    </alternativeName>
    <alternativeName>
        <fullName evidence="13">F-type ATPase subunit b</fullName>
        <shortName evidence="13">F-ATPase subunit b</shortName>
    </alternativeName>
</protein>
<evidence type="ECO:0000256" key="1">
    <source>
        <dbReference type="ARBA" id="ARBA00005513"/>
    </source>
</evidence>
<evidence type="ECO:0000256" key="4">
    <source>
        <dbReference type="ARBA" id="ARBA00022692"/>
    </source>
</evidence>
<proteinExistence type="inferred from homology"/>
<evidence type="ECO:0000313" key="15">
    <source>
        <dbReference type="Proteomes" id="UP000634667"/>
    </source>
</evidence>
<accession>A0ABQ2WL40</accession>
<dbReference type="EMBL" id="BMYR01000004">
    <property type="protein sequence ID" value="GGW57232.1"/>
    <property type="molecule type" value="Genomic_DNA"/>
</dbReference>
<keyword evidence="2 13" id="KW-0813">Transport</keyword>
<evidence type="ECO:0000256" key="10">
    <source>
        <dbReference type="ARBA" id="ARBA00025198"/>
    </source>
</evidence>
<organism evidence="14 15">
    <name type="scientific">Alishewanella tabrizica</name>
    <dbReference type="NCBI Taxonomy" id="671278"/>
    <lineage>
        <taxon>Bacteria</taxon>
        <taxon>Pseudomonadati</taxon>
        <taxon>Pseudomonadota</taxon>
        <taxon>Gammaproteobacteria</taxon>
        <taxon>Alteromonadales</taxon>
        <taxon>Alteromonadaceae</taxon>
        <taxon>Alishewanella</taxon>
    </lineage>
</organism>
<evidence type="ECO:0000256" key="3">
    <source>
        <dbReference type="ARBA" id="ARBA00022547"/>
    </source>
</evidence>
<dbReference type="Pfam" id="PF00213">
    <property type="entry name" value="OSCP"/>
    <property type="match status" value="1"/>
</dbReference>
<dbReference type="InterPro" id="IPR050059">
    <property type="entry name" value="ATP_synthase_B_chain"/>
</dbReference>
<name>A0ABQ2WL40_9ALTE</name>
<comment type="subunit">
    <text evidence="13">F-type ATPases have 2 components, F(1) - the catalytic core - and F(0) - the membrane proton channel. F(1) has five subunits: alpha(3), beta(3), gamma(1), delta(1), epsilon(1). F(0) has three main subunits: a(1), b(2) and c(10-14). The alpha and beta chains form an alternating ring which encloses part of the gamma chain. F(1) is attached to F(0) by a central stalk formed by the gamma and epsilon chains, while a peripheral stalk is formed by the delta and b chains.</text>
</comment>
<evidence type="ECO:0000256" key="2">
    <source>
        <dbReference type="ARBA" id="ARBA00022448"/>
    </source>
</evidence>
<dbReference type="InterPro" id="IPR002146">
    <property type="entry name" value="ATP_synth_b/b'su_bac/chlpt"/>
</dbReference>
<dbReference type="HAMAP" id="MF_01398">
    <property type="entry name" value="ATP_synth_b_bprime"/>
    <property type="match status" value="1"/>
</dbReference>
<sequence>MAIDWFTVGAQILNFLILVWLLKRFLYQPILEAIDAREKRIADALKSADTIQRTAQQAHDEFAQKNAEFDMEKQTLLQQAKAAADTERASLIAAAREQADALSVTLQQTLAREQHAIHIALQNLASDEVFAIARNVLTDLAGVSLEQCITETFIAKLDTIDGDNKRDFINAMSGDKQHIRVYSAFELEPTQKTALSVAINTLFSADVQLQFETAAGVVSGITLKNNGQQISWSIDEYLATLKNSVHKLLRAREDKSVAGQVAKTAIAP</sequence>
<evidence type="ECO:0000256" key="6">
    <source>
        <dbReference type="ARBA" id="ARBA00022989"/>
    </source>
</evidence>
<feature type="transmembrane region" description="Helical" evidence="13">
    <location>
        <begin position="6"/>
        <end position="22"/>
    </location>
</feature>
<comment type="subcellular location">
    <subcellularLocation>
        <location evidence="13">Cell membrane</location>
        <topology evidence="13">Single-pass membrane protein</topology>
    </subcellularLocation>
    <subcellularLocation>
        <location evidence="12">Endomembrane system</location>
        <topology evidence="12">Single-pass membrane protein</topology>
    </subcellularLocation>
</comment>
<keyword evidence="3 13" id="KW-0138">CF(0)</keyword>
<evidence type="ECO:0000313" key="14">
    <source>
        <dbReference type="EMBL" id="GGW57232.1"/>
    </source>
</evidence>
<dbReference type="InterPro" id="IPR017707">
    <property type="entry name" value="Alt_ATP_synth_F0_bsu"/>
</dbReference>
<keyword evidence="9 13" id="KW-0066">ATP synthesis</keyword>